<reference evidence="1 2" key="1">
    <citation type="journal article" date="2019" name="Int. J. Syst. Evol. Microbiol.">
        <title>The Global Catalogue of Microorganisms (GCM) 10K type strain sequencing project: providing services to taxonomists for standard genome sequencing and annotation.</title>
        <authorList>
            <consortium name="The Broad Institute Genomics Platform"/>
            <consortium name="The Broad Institute Genome Sequencing Center for Infectious Disease"/>
            <person name="Wu L."/>
            <person name="Ma J."/>
        </authorList>
    </citation>
    <scope>NUCLEOTIDE SEQUENCE [LARGE SCALE GENOMIC DNA]</scope>
    <source>
        <strain evidence="1 2">LMG 29247</strain>
    </source>
</reference>
<sequence>MSLTDDGAFEGVAHTLFEHEPVASTDSEGHWIVAYEGTTYVAMLDPVRYESLQRDLPTPS</sequence>
<accession>A0ABD5SUN4</accession>
<comment type="caution">
    <text evidence="1">The sequence shown here is derived from an EMBL/GenBank/DDBJ whole genome shotgun (WGS) entry which is preliminary data.</text>
</comment>
<name>A0ABD5SUN4_9EURY</name>
<dbReference type="EMBL" id="JBHSWV010000630">
    <property type="protein sequence ID" value="MFC6768844.1"/>
    <property type="molecule type" value="Genomic_DNA"/>
</dbReference>
<dbReference type="RefSeq" id="WP_273741577.1">
    <property type="nucleotide sequence ID" value="NZ_JAQIVI010000630.1"/>
</dbReference>
<dbReference type="Proteomes" id="UP001596383">
    <property type="component" value="Unassembled WGS sequence"/>
</dbReference>
<gene>
    <name evidence="1" type="ORF">ACFQE6_28705</name>
</gene>
<evidence type="ECO:0000313" key="2">
    <source>
        <dbReference type="Proteomes" id="UP001596383"/>
    </source>
</evidence>
<dbReference type="AlphaFoldDB" id="A0ABD5SUN4"/>
<evidence type="ECO:0000313" key="1">
    <source>
        <dbReference type="EMBL" id="MFC6768844.1"/>
    </source>
</evidence>
<organism evidence="1 2">
    <name type="scientific">Natrinema soli</name>
    <dbReference type="NCBI Taxonomy" id="1930624"/>
    <lineage>
        <taxon>Archaea</taxon>
        <taxon>Methanobacteriati</taxon>
        <taxon>Methanobacteriota</taxon>
        <taxon>Stenosarchaea group</taxon>
        <taxon>Halobacteria</taxon>
        <taxon>Halobacteriales</taxon>
        <taxon>Natrialbaceae</taxon>
        <taxon>Natrinema</taxon>
    </lineage>
</organism>
<protein>
    <submittedName>
        <fullName evidence="1">Uncharacterized protein</fullName>
    </submittedName>
</protein>
<proteinExistence type="predicted"/>
<keyword evidence="2" id="KW-1185">Reference proteome</keyword>